<reference evidence="3" key="1">
    <citation type="submission" date="2018-02" db="EMBL/GenBank/DDBJ databases">
        <authorList>
            <person name="Hausmann B."/>
        </authorList>
    </citation>
    <scope>NUCLEOTIDE SEQUENCE [LARGE SCALE GENOMIC DNA]</scope>
    <source>
        <strain evidence="3">Peat soil MAG SbF1</strain>
    </source>
</reference>
<dbReference type="AlphaFoldDB" id="A0A2U3LGY1"/>
<evidence type="ECO:0000313" key="3">
    <source>
        <dbReference type="Proteomes" id="UP000238916"/>
    </source>
</evidence>
<evidence type="ECO:0000313" key="2">
    <source>
        <dbReference type="EMBL" id="SPF51221.1"/>
    </source>
</evidence>
<keyword evidence="1" id="KW-0175">Coiled coil</keyword>
<proteinExistence type="predicted"/>
<name>A0A2U3LGY1_9FIRM</name>
<protein>
    <submittedName>
        <fullName evidence="2">Uncharacterized protein</fullName>
    </submittedName>
</protein>
<evidence type="ECO:0000256" key="1">
    <source>
        <dbReference type="SAM" id="Coils"/>
    </source>
</evidence>
<feature type="coiled-coil region" evidence="1">
    <location>
        <begin position="186"/>
        <end position="214"/>
    </location>
</feature>
<dbReference type="Proteomes" id="UP000238916">
    <property type="component" value="Unassembled WGS sequence"/>
</dbReference>
<organism evidence="2 3">
    <name type="scientific">Candidatus Desulfosporosinus infrequens</name>
    <dbReference type="NCBI Taxonomy" id="2043169"/>
    <lineage>
        <taxon>Bacteria</taxon>
        <taxon>Bacillati</taxon>
        <taxon>Bacillota</taxon>
        <taxon>Clostridia</taxon>
        <taxon>Eubacteriales</taxon>
        <taxon>Desulfitobacteriaceae</taxon>
        <taxon>Desulfosporosinus</taxon>
    </lineage>
</organism>
<sequence length="286" mass="31996">MANEVVKEYYKWDETGEAFGISISYDAGDDCGPVAGLKLSGGQPKEVNGQNVVWFEKTTKGQPVAIKYNSRPDLAALVNEYKKFQAEQQTRHNTRAAAHQAEREAIDNPLLEDMEAEAVELRKKIPTGHIEVDVEDNGNLDGYPNLKYSVNGVELPWDKVNHIGTASAIRPGALGSFAQIYVVSIAKDQIEQIKKEQEEKSAINQAKKEAYQRELTGTIIPPAALEAYNYYHGDAELAWEKEDESSWALIERWTTYIEAQHGIAPRKLQHMVSESAREENYGINEG</sequence>
<dbReference type="EMBL" id="OMOF01000445">
    <property type="protein sequence ID" value="SPF51221.1"/>
    <property type="molecule type" value="Genomic_DNA"/>
</dbReference>
<accession>A0A2U3LGY1</accession>
<gene>
    <name evidence="2" type="ORF">SBF1_50105</name>
</gene>